<evidence type="ECO:0000256" key="1">
    <source>
        <dbReference type="SAM" id="MobiDB-lite"/>
    </source>
</evidence>
<dbReference type="EMBL" id="JACHCB010000004">
    <property type="protein sequence ID" value="MBB6109528.1"/>
    <property type="molecule type" value="Genomic_DNA"/>
</dbReference>
<feature type="compositionally biased region" description="Polar residues" evidence="1">
    <location>
        <begin position="92"/>
        <end position="105"/>
    </location>
</feature>
<keyword evidence="4" id="KW-1185">Reference proteome</keyword>
<gene>
    <name evidence="3" type="ORF">HDF23_002275</name>
</gene>
<keyword evidence="2" id="KW-0472">Membrane</keyword>
<keyword evidence="2" id="KW-0812">Transmembrane</keyword>
<evidence type="ECO:0000256" key="2">
    <source>
        <dbReference type="SAM" id="Phobius"/>
    </source>
</evidence>
<keyword evidence="2" id="KW-1133">Transmembrane helix</keyword>
<evidence type="ECO:0000313" key="4">
    <source>
        <dbReference type="Proteomes" id="UP000541583"/>
    </source>
</evidence>
<name>A0ABR6PIU5_9SPHI</name>
<evidence type="ECO:0008006" key="5">
    <source>
        <dbReference type="Google" id="ProtNLM"/>
    </source>
</evidence>
<accession>A0ABR6PIU5</accession>
<reference evidence="3 4" key="1">
    <citation type="submission" date="2020-08" db="EMBL/GenBank/DDBJ databases">
        <title>Genomic Encyclopedia of Type Strains, Phase IV (KMG-V): Genome sequencing to study the core and pangenomes of soil and plant-associated prokaryotes.</title>
        <authorList>
            <person name="Whitman W."/>
        </authorList>
    </citation>
    <scope>NUCLEOTIDE SEQUENCE [LARGE SCALE GENOMIC DNA]</scope>
    <source>
        <strain evidence="3 4">ANJLi2</strain>
    </source>
</reference>
<dbReference type="Proteomes" id="UP000541583">
    <property type="component" value="Unassembled WGS sequence"/>
</dbReference>
<feature type="compositionally biased region" description="Low complexity" evidence="1">
    <location>
        <begin position="146"/>
        <end position="161"/>
    </location>
</feature>
<evidence type="ECO:0000313" key="3">
    <source>
        <dbReference type="EMBL" id="MBB6109528.1"/>
    </source>
</evidence>
<feature type="region of interest" description="Disordered" evidence="1">
    <location>
        <begin position="92"/>
        <end position="161"/>
    </location>
</feature>
<sequence length="441" mass="48177">MKGKNENKLDQLFKDGLSGSEDHIAFREEDWASMERLLDNKPSKKAVIRRIIYYSAAIAAILLLAVGLFFFNRNDKAKNELAVKPKIKTDTQLPVQKNNGQNNQPAVKDSVKNTNPGIENLAKNNVNGGKNEAGSALGVTPGKRSQQNNIPVNQNPVNPIIPGNKTIKDSADKNKTVVPPVDNNNNVVDPTKVAATNTQKQNDLAANTTNPGQPDTAGSKTAPVQQTKKDKPSLKPILRTGPRFTLAIMAAPDLNAVNSFNRNQVGTNFGVQLGIHLSKKLSISTGASYAVKPYQATGSQYNSIAWQGKSSNDLPDYVSANCKVLDIPLNLNYQFYAKGRNKFAIGSGLSSYIMLRENYHFSFADGSKPSYDVQVDGRNQHWLGVLNLNATYERRINSKFSTIIQPYMKLPVTGIGVGRVDLRSTGVAVGVSWNINPFRPK</sequence>
<comment type="caution">
    <text evidence="3">The sequence shown here is derived from an EMBL/GenBank/DDBJ whole genome shotgun (WGS) entry which is preliminary data.</text>
</comment>
<proteinExistence type="predicted"/>
<feature type="compositionally biased region" description="Polar residues" evidence="1">
    <location>
        <begin position="197"/>
        <end position="226"/>
    </location>
</feature>
<feature type="transmembrane region" description="Helical" evidence="2">
    <location>
        <begin position="51"/>
        <end position="71"/>
    </location>
</feature>
<protein>
    <recommendedName>
        <fullName evidence="5">Outer membrane protein beta-barrel domain-containing protein</fullName>
    </recommendedName>
</protein>
<feature type="region of interest" description="Disordered" evidence="1">
    <location>
        <begin position="197"/>
        <end position="237"/>
    </location>
</feature>
<dbReference type="RefSeq" id="WP_076372957.1">
    <property type="nucleotide sequence ID" value="NZ_FTMG01000004.1"/>
</dbReference>
<organism evidence="3 4">
    <name type="scientific">Mucilaginibacter lappiensis</name>
    <dbReference type="NCBI Taxonomy" id="354630"/>
    <lineage>
        <taxon>Bacteria</taxon>
        <taxon>Pseudomonadati</taxon>
        <taxon>Bacteroidota</taxon>
        <taxon>Sphingobacteriia</taxon>
        <taxon>Sphingobacteriales</taxon>
        <taxon>Sphingobacteriaceae</taxon>
        <taxon>Mucilaginibacter</taxon>
    </lineage>
</organism>
<feature type="compositionally biased region" description="Polar residues" evidence="1">
    <location>
        <begin position="112"/>
        <end position="128"/>
    </location>
</feature>